<organism evidence="4 5">
    <name type="scientific">Archangium minus</name>
    <dbReference type="NCBI Taxonomy" id="83450"/>
    <lineage>
        <taxon>Bacteria</taxon>
        <taxon>Pseudomonadati</taxon>
        <taxon>Myxococcota</taxon>
        <taxon>Myxococcia</taxon>
        <taxon>Myxococcales</taxon>
        <taxon>Cystobacterineae</taxon>
        <taxon>Archangiaceae</taxon>
        <taxon>Archangium</taxon>
    </lineage>
</organism>
<keyword evidence="5" id="KW-1185">Reference proteome</keyword>
<dbReference type="SUPFAM" id="SSF54565">
    <property type="entry name" value="Ribosomal protein S16"/>
    <property type="match status" value="1"/>
</dbReference>
<dbReference type="InterPro" id="IPR023803">
    <property type="entry name" value="Ribosomal_bS16_dom_sf"/>
</dbReference>
<keyword evidence="1 3" id="KW-0689">Ribosomal protein</keyword>
<reference evidence="4 5" key="1">
    <citation type="submission" date="2019-08" db="EMBL/GenBank/DDBJ databases">
        <title>Archangium and Cystobacter genomes.</title>
        <authorList>
            <person name="Chen I.-C.K."/>
            <person name="Wielgoss S."/>
        </authorList>
    </citation>
    <scope>NUCLEOTIDE SEQUENCE [LARGE SCALE GENOMIC DNA]</scope>
    <source>
        <strain evidence="4 5">Cbm 6</strain>
    </source>
</reference>
<dbReference type="PANTHER" id="PTHR12919:SF20">
    <property type="entry name" value="SMALL RIBOSOMAL SUBUNIT PROTEIN BS16M"/>
    <property type="match status" value="1"/>
</dbReference>
<dbReference type="Pfam" id="PF00886">
    <property type="entry name" value="Ribosomal_S16"/>
    <property type="match status" value="1"/>
</dbReference>
<dbReference type="PANTHER" id="PTHR12919">
    <property type="entry name" value="30S RIBOSOMAL PROTEIN S16"/>
    <property type="match status" value="1"/>
</dbReference>
<evidence type="ECO:0000256" key="3">
    <source>
        <dbReference type="HAMAP-Rule" id="MF_00385"/>
    </source>
</evidence>
<name>A0ABY9WTP5_9BACT</name>
<protein>
    <recommendedName>
        <fullName evidence="3">Small ribosomal subunit protein bS16</fullName>
    </recommendedName>
</protein>
<dbReference type="Proteomes" id="UP001611383">
    <property type="component" value="Chromosome"/>
</dbReference>
<dbReference type="NCBIfam" id="TIGR00002">
    <property type="entry name" value="S16"/>
    <property type="match status" value="1"/>
</dbReference>
<proteinExistence type="inferred from homology"/>
<dbReference type="Gene3D" id="3.30.1320.10">
    <property type="match status" value="1"/>
</dbReference>
<dbReference type="HAMAP" id="MF_00385">
    <property type="entry name" value="Ribosomal_bS16"/>
    <property type="match status" value="1"/>
</dbReference>
<keyword evidence="2 3" id="KW-0687">Ribonucleoprotein</keyword>
<evidence type="ECO:0000256" key="2">
    <source>
        <dbReference type="ARBA" id="ARBA00023274"/>
    </source>
</evidence>
<accession>A0ABY9WTP5</accession>
<dbReference type="InterPro" id="IPR000307">
    <property type="entry name" value="Ribosomal_bS16"/>
</dbReference>
<evidence type="ECO:0000256" key="1">
    <source>
        <dbReference type="ARBA" id="ARBA00022980"/>
    </source>
</evidence>
<dbReference type="InterPro" id="IPR020592">
    <property type="entry name" value="Ribosomal_bS16_CS"/>
</dbReference>
<gene>
    <name evidence="3" type="primary">rpsP</name>
    <name evidence="4" type="ORF">F0U60_25050</name>
</gene>
<dbReference type="RefSeq" id="WP_395824089.1">
    <property type="nucleotide sequence ID" value="NZ_CP043494.1"/>
</dbReference>
<evidence type="ECO:0000313" key="5">
    <source>
        <dbReference type="Proteomes" id="UP001611383"/>
    </source>
</evidence>
<dbReference type="PROSITE" id="PS00732">
    <property type="entry name" value="RIBOSOMAL_S16"/>
    <property type="match status" value="1"/>
</dbReference>
<dbReference type="EMBL" id="CP043494">
    <property type="protein sequence ID" value="WNG47030.1"/>
    <property type="molecule type" value="Genomic_DNA"/>
</dbReference>
<evidence type="ECO:0000313" key="4">
    <source>
        <dbReference type="EMBL" id="WNG47030.1"/>
    </source>
</evidence>
<comment type="similarity">
    <text evidence="3">Belongs to the bacterial ribosomal protein bS16 family.</text>
</comment>
<dbReference type="GO" id="GO:0005840">
    <property type="term" value="C:ribosome"/>
    <property type="evidence" value="ECO:0007669"/>
    <property type="project" value="UniProtKB-KW"/>
</dbReference>
<sequence>MAVVLRLARAGAKKKPYYHVVATDSRNPRDGKFIEAVGAYDPNHNPAKVEFDADRLEHWLKAGATPSETVGELIKRHKRAAAAAKPTA</sequence>